<gene>
    <name evidence="1" type="ORF">HPB49_008465</name>
</gene>
<evidence type="ECO:0000313" key="2">
    <source>
        <dbReference type="Proteomes" id="UP000821865"/>
    </source>
</evidence>
<dbReference type="EMBL" id="CM023475">
    <property type="protein sequence ID" value="KAH7945231.1"/>
    <property type="molecule type" value="Genomic_DNA"/>
</dbReference>
<reference evidence="1" key="1">
    <citation type="submission" date="2020-05" db="EMBL/GenBank/DDBJ databases">
        <title>Large-scale comparative analyses of tick genomes elucidate their genetic diversity and vector capacities.</title>
        <authorList>
            <person name="Jia N."/>
            <person name="Wang J."/>
            <person name="Shi W."/>
            <person name="Du L."/>
            <person name="Sun Y."/>
            <person name="Zhan W."/>
            <person name="Jiang J."/>
            <person name="Wang Q."/>
            <person name="Zhang B."/>
            <person name="Ji P."/>
            <person name="Sakyi L.B."/>
            <person name="Cui X."/>
            <person name="Yuan T."/>
            <person name="Jiang B."/>
            <person name="Yang W."/>
            <person name="Lam T.T.-Y."/>
            <person name="Chang Q."/>
            <person name="Ding S."/>
            <person name="Wang X."/>
            <person name="Zhu J."/>
            <person name="Ruan X."/>
            <person name="Zhao L."/>
            <person name="Wei J."/>
            <person name="Que T."/>
            <person name="Du C."/>
            <person name="Cheng J."/>
            <person name="Dai P."/>
            <person name="Han X."/>
            <person name="Huang E."/>
            <person name="Gao Y."/>
            <person name="Liu J."/>
            <person name="Shao H."/>
            <person name="Ye R."/>
            <person name="Li L."/>
            <person name="Wei W."/>
            <person name="Wang X."/>
            <person name="Wang C."/>
            <person name="Yang T."/>
            <person name="Huo Q."/>
            <person name="Li W."/>
            <person name="Guo W."/>
            <person name="Chen H."/>
            <person name="Zhou L."/>
            <person name="Ni X."/>
            <person name="Tian J."/>
            <person name="Zhou Y."/>
            <person name="Sheng Y."/>
            <person name="Liu T."/>
            <person name="Pan Y."/>
            <person name="Xia L."/>
            <person name="Li J."/>
            <person name="Zhao F."/>
            <person name="Cao W."/>
        </authorList>
    </citation>
    <scope>NUCLEOTIDE SEQUENCE</scope>
    <source>
        <strain evidence="1">Dsil-2018</strain>
    </source>
</reference>
<dbReference type="Proteomes" id="UP000821865">
    <property type="component" value="Chromosome 6"/>
</dbReference>
<comment type="caution">
    <text evidence="1">The sequence shown here is derived from an EMBL/GenBank/DDBJ whole genome shotgun (WGS) entry which is preliminary data.</text>
</comment>
<proteinExistence type="predicted"/>
<keyword evidence="2" id="KW-1185">Reference proteome</keyword>
<protein>
    <submittedName>
        <fullName evidence="1">Uncharacterized protein</fullName>
    </submittedName>
</protein>
<accession>A0ACB8CK74</accession>
<sequence length="416" mass="45977">MEKVKADASAAVHAGQAERTGTGRSHWWARQAASSIVTCASPGGCAVCTRLSGLARPAVDVGSCKLLRTIPPASREEGPARAWRILGDATVSGVGVEWRSRQRGRRRGTTLNDGTGAGFCCAVTIRRLIVPRWVQNGTETPAVLDCDYVYNENDLKLVVKWFFNDGPEPVYQWIPEMRLREAFGVLQGRLDDAFSVNSRDAYSQYRAIRILRPTWELSGKYTCVVTSLAGQDVRHQDMTIFVPTKSFSFNYSSSTPGSAHQSRSHSVVNALRLLCVARGTYPRPELSLFLIKGAKRRSADEAGFRTFTTTTVEQGLFDVVLHADMPDSQLSSLADLFECILEIPHSNYALTRRMSIAHELTWGAYGSPGASCVPILSLYFVALALSIYIVYTPHRNGGNEDKHHIIEDFLKKQDDT</sequence>
<name>A0ACB8CK74_DERSI</name>
<organism evidence="1 2">
    <name type="scientific">Dermacentor silvarum</name>
    <name type="common">Tick</name>
    <dbReference type="NCBI Taxonomy" id="543639"/>
    <lineage>
        <taxon>Eukaryota</taxon>
        <taxon>Metazoa</taxon>
        <taxon>Ecdysozoa</taxon>
        <taxon>Arthropoda</taxon>
        <taxon>Chelicerata</taxon>
        <taxon>Arachnida</taxon>
        <taxon>Acari</taxon>
        <taxon>Parasitiformes</taxon>
        <taxon>Ixodida</taxon>
        <taxon>Ixodoidea</taxon>
        <taxon>Ixodidae</taxon>
        <taxon>Rhipicephalinae</taxon>
        <taxon>Dermacentor</taxon>
    </lineage>
</organism>
<evidence type="ECO:0000313" key="1">
    <source>
        <dbReference type="EMBL" id="KAH7945231.1"/>
    </source>
</evidence>